<evidence type="ECO:0000313" key="1">
    <source>
        <dbReference type="EMBL" id="GAA2246669.1"/>
    </source>
</evidence>
<name>A0ABP5QXE6_9MICO</name>
<dbReference type="EMBL" id="BAAAQY010000012">
    <property type="protein sequence ID" value="GAA2246669.1"/>
    <property type="molecule type" value="Genomic_DNA"/>
</dbReference>
<sequence length="143" mass="16109">MPQRRIRAVLRDRLRLGRMITNQRLAPLLEQYDWAVERLLARLTGPTSNSGDDVEVKVPALTDAEYLWEPVDDCWSVRRRVDGPGTGAAKLIGAGDWGRDAAPQSPWPPLVTTIAWRLDHLTETLTGRADHLGGDHSFDRARY</sequence>
<evidence type="ECO:0000313" key="2">
    <source>
        <dbReference type="Proteomes" id="UP001500929"/>
    </source>
</evidence>
<evidence type="ECO:0008006" key="3">
    <source>
        <dbReference type="Google" id="ProtNLM"/>
    </source>
</evidence>
<protein>
    <recommendedName>
        <fullName evidence="3">DUF664 domain-containing protein</fullName>
    </recommendedName>
</protein>
<organism evidence="1 2">
    <name type="scientific">Herbiconiux moechotypicola</name>
    <dbReference type="NCBI Taxonomy" id="637393"/>
    <lineage>
        <taxon>Bacteria</taxon>
        <taxon>Bacillati</taxon>
        <taxon>Actinomycetota</taxon>
        <taxon>Actinomycetes</taxon>
        <taxon>Micrococcales</taxon>
        <taxon>Microbacteriaceae</taxon>
        <taxon>Herbiconiux</taxon>
    </lineage>
</organism>
<keyword evidence="2" id="KW-1185">Reference proteome</keyword>
<proteinExistence type="predicted"/>
<accession>A0ABP5QXE6</accession>
<gene>
    <name evidence="1" type="ORF">GCM10009851_35170</name>
</gene>
<dbReference type="Proteomes" id="UP001500929">
    <property type="component" value="Unassembled WGS sequence"/>
</dbReference>
<reference evidence="2" key="1">
    <citation type="journal article" date="2019" name="Int. J. Syst. Evol. Microbiol.">
        <title>The Global Catalogue of Microorganisms (GCM) 10K type strain sequencing project: providing services to taxonomists for standard genome sequencing and annotation.</title>
        <authorList>
            <consortium name="The Broad Institute Genomics Platform"/>
            <consortium name="The Broad Institute Genome Sequencing Center for Infectious Disease"/>
            <person name="Wu L."/>
            <person name="Ma J."/>
        </authorList>
    </citation>
    <scope>NUCLEOTIDE SEQUENCE [LARGE SCALE GENOMIC DNA]</scope>
    <source>
        <strain evidence="2">JCM 16117</strain>
    </source>
</reference>
<comment type="caution">
    <text evidence="1">The sequence shown here is derived from an EMBL/GenBank/DDBJ whole genome shotgun (WGS) entry which is preliminary data.</text>
</comment>